<sequence>MKKPYISKFATNIYFEQNDISKPDTTVFTETIENSDKDLSLNLSDPPETTLQTRSIENRDEDFFFDSDSDPDTTIITKSIENQDPDNLLLDYVD</sequence>
<gene>
    <name evidence="1" type="ORF">BSQ49_06120</name>
</gene>
<dbReference type="EMBL" id="CP018176">
    <property type="protein sequence ID" value="AUJ29804.1"/>
    <property type="molecule type" value="Genomic_DNA"/>
</dbReference>
<protein>
    <submittedName>
        <fullName evidence="1">Uncharacterized protein</fullName>
    </submittedName>
</protein>
<dbReference type="Proteomes" id="UP000314960">
    <property type="component" value="Chromosome"/>
</dbReference>
<dbReference type="KEGG" id="lhw:BSQ49_06120"/>
<dbReference type="AlphaFoldDB" id="A0A3Q8CXK0"/>
<evidence type="ECO:0000313" key="2">
    <source>
        <dbReference type="Proteomes" id="UP000314960"/>
    </source>
</evidence>
<evidence type="ECO:0000313" key="1">
    <source>
        <dbReference type="EMBL" id="AUJ29804.1"/>
    </source>
</evidence>
<organism evidence="1 2">
    <name type="scientific">Liquorilactobacillus hordei</name>
    <dbReference type="NCBI Taxonomy" id="468911"/>
    <lineage>
        <taxon>Bacteria</taxon>
        <taxon>Bacillati</taxon>
        <taxon>Bacillota</taxon>
        <taxon>Bacilli</taxon>
        <taxon>Lactobacillales</taxon>
        <taxon>Lactobacillaceae</taxon>
        <taxon>Liquorilactobacillus</taxon>
    </lineage>
</organism>
<dbReference type="RefSeq" id="WP_141053566.1">
    <property type="nucleotide sequence ID" value="NZ_CP018176.1"/>
</dbReference>
<accession>A0A3Q8CXK0</accession>
<proteinExistence type="predicted"/>
<name>A0A3Q8CXK0_9LACO</name>
<reference evidence="1 2" key="1">
    <citation type="submission" date="2016-11" db="EMBL/GenBank/DDBJ databases">
        <title>Interaction between Lactobacillus species and yeast in water kefir.</title>
        <authorList>
            <person name="Behr J."/>
            <person name="Xu D."/>
            <person name="Vogel R.F."/>
        </authorList>
    </citation>
    <scope>NUCLEOTIDE SEQUENCE [LARGE SCALE GENOMIC DNA]</scope>
    <source>
        <strain evidence="1 2">TMW 1.1822</strain>
    </source>
</reference>